<feature type="transmembrane region" description="Helical" evidence="1">
    <location>
        <begin position="113"/>
        <end position="135"/>
    </location>
</feature>
<dbReference type="SUPFAM" id="SSF56112">
    <property type="entry name" value="Protein kinase-like (PK-like)"/>
    <property type="match status" value="1"/>
</dbReference>
<evidence type="ECO:0000313" key="2">
    <source>
        <dbReference type="EMBL" id="CDP08052.1"/>
    </source>
</evidence>
<dbReference type="Gramene" id="CDP08052">
    <property type="protein sequence ID" value="CDP08052"/>
    <property type="gene ID" value="GSCOC_T00026746001"/>
</dbReference>
<keyword evidence="3" id="KW-1185">Reference proteome</keyword>
<dbReference type="InParanoid" id="A0A068UID5"/>
<dbReference type="PANTHER" id="PTHR48007:SF55">
    <property type="entry name" value="PROTEIN KINASE DOMAIN-CONTAINING PROTEIN"/>
    <property type="match status" value="1"/>
</dbReference>
<evidence type="ECO:0000313" key="3">
    <source>
        <dbReference type="Proteomes" id="UP000295252"/>
    </source>
</evidence>
<name>A0A068UID5_COFCA</name>
<dbReference type="InterPro" id="IPR046959">
    <property type="entry name" value="PRK1-6/SRF4-like"/>
</dbReference>
<dbReference type="STRING" id="49390.A0A068UID5"/>
<sequence>MLSRALNSKPRRSFHKENSCRSATSILSSEYGDFMVGFMDDLPLISCDGSNHKGSWSESQQLTLRQVLRSSVAVVGQSRLGFTEKVALLDGRMYTVKRIRKVSLRRGEFGRRIVRVALVSSMSNYLVPVTAYFYAKRIKFVICDYYPMGSLADLLAIKFYKSNVTPIRITDE</sequence>
<accession>A0A068UID5</accession>
<dbReference type="EMBL" id="HG739114">
    <property type="protein sequence ID" value="CDP08052.1"/>
    <property type="molecule type" value="Genomic_DNA"/>
</dbReference>
<dbReference type="PANTHER" id="PTHR48007">
    <property type="entry name" value="LEUCINE-RICH REPEAT RECEPTOR-LIKE PROTEIN KINASE PXC1"/>
    <property type="match status" value="1"/>
</dbReference>
<protein>
    <submittedName>
        <fullName evidence="2">Uncharacterized protein</fullName>
    </submittedName>
</protein>
<dbReference type="Proteomes" id="UP000295252">
    <property type="component" value="Chromosome V"/>
</dbReference>
<organism evidence="2 3">
    <name type="scientific">Coffea canephora</name>
    <name type="common">Robusta coffee</name>
    <dbReference type="NCBI Taxonomy" id="49390"/>
    <lineage>
        <taxon>Eukaryota</taxon>
        <taxon>Viridiplantae</taxon>
        <taxon>Streptophyta</taxon>
        <taxon>Embryophyta</taxon>
        <taxon>Tracheophyta</taxon>
        <taxon>Spermatophyta</taxon>
        <taxon>Magnoliopsida</taxon>
        <taxon>eudicotyledons</taxon>
        <taxon>Gunneridae</taxon>
        <taxon>Pentapetalae</taxon>
        <taxon>asterids</taxon>
        <taxon>lamiids</taxon>
        <taxon>Gentianales</taxon>
        <taxon>Rubiaceae</taxon>
        <taxon>Ixoroideae</taxon>
        <taxon>Gardenieae complex</taxon>
        <taxon>Bertiereae - Coffeeae clade</taxon>
        <taxon>Coffeeae</taxon>
        <taxon>Coffea</taxon>
    </lineage>
</organism>
<reference evidence="3" key="1">
    <citation type="journal article" date="2014" name="Science">
        <title>The coffee genome provides insight into the convergent evolution of caffeine biosynthesis.</title>
        <authorList>
            <person name="Denoeud F."/>
            <person name="Carretero-Paulet L."/>
            <person name="Dereeper A."/>
            <person name="Droc G."/>
            <person name="Guyot R."/>
            <person name="Pietrella M."/>
            <person name="Zheng C."/>
            <person name="Alberti A."/>
            <person name="Anthony F."/>
            <person name="Aprea G."/>
            <person name="Aury J.M."/>
            <person name="Bento P."/>
            <person name="Bernard M."/>
            <person name="Bocs S."/>
            <person name="Campa C."/>
            <person name="Cenci A."/>
            <person name="Combes M.C."/>
            <person name="Crouzillat D."/>
            <person name="Da Silva C."/>
            <person name="Daddiego L."/>
            <person name="De Bellis F."/>
            <person name="Dussert S."/>
            <person name="Garsmeur O."/>
            <person name="Gayraud T."/>
            <person name="Guignon V."/>
            <person name="Jahn K."/>
            <person name="Jamilloux V."/>
            <person name="Joet T."/>
            <person name="Labadie K."/>
            <person name="Lan T."/>
            <person name="Leclercq J."/>
            <person name="Lepelley M."/>
            <person name="Leroy T."/>
            <person name="Li L.T."/>
            <person name="Librado P."/>
            <person name="Lopez L."/>
            <person name="Munoz A."/>
            <person name="Noel B."/>
            <person name="Pallavicini A."/>
            <person name="Perrotta G."/>
            <person name="Poncet V."/>
            <person name="Pot D."/>
            <person name="Priyono X."/>
            <person name="Rigoreau M."/>
            <person name="Rouard M."/>
            <person name="Rozas J."/>
            <person name="Tranchant-Dubreuil C."/>
            <person name="VanBuren R."/>
            <person name="Zhang Q."/>
            <person name="Andrade A.C."/>
            <person name="Argout X."/>
            <person name="Bertrand B."/>
            <person name="de Kochko A."/>
            <person name="Graziosi G."/>
            <person name="Henry R.J."/>
            <person name="Jayarama X."/>
            <person name="Ming R."/>
            <person name="Nagai C."/>
            <person name="Rounsley S."/>
            <person name="Sankoff D."/>
            <person name="Giuliano G."/>
            <person name="Albert V.A."/>
            <person name="Wincker P."/>
            <person name="Lashermes P."/>
        </authorList>
    </citation>
    <scope>NUCLEOTIDE SEQUENCE [LARGE SCALE GENOMIC DNA]</scope>
    <source>
        <strain evidence="3">cv. DH200-94</strain>
    </source>
</reference>
<evidence type="ECO:0000256" key="1">
    <source>
        <dbReference type="SAM" id="Phobius"/>
    </source>
</evidence>
<keyword evidence="1" id="KW-0812">Transmembrane</keyword>
<keyword evidence="1" id="KW-0472">Membrane</keyword>
<gene>
    <name evidence="2" type="ORF">GSCOC_T00026746001</name>
</gene>
<dbReference type="PhylomeDB" id="A0A068UID5"/>
<dbReference type="OrthoDB" id="1890790at2759"/>
<dbReference type="InterPro" id="IPR011009">
    <property type="entry name" value="Kinase-like_dom_sf"/>
</dbReference>
<dbReference type="AlphaFoldDB" id="A0A068UID5"/>
<keyword evidence="1" id="KW-1133">Transmembrane helix</keyword>
<proteinExistence type="predicted"/>